<comment type="similarity">
    <text evidence="3">Belongs to the glutaminyl-peptide cyclotransferase family.</text>
</comment>
<reference evidence="15" key="1">
    <citation type="submission" date="2021-05" db="EMBL/GenBank/DDBJ databases">
        <authorList>
            <person name="Alioto T."/>
            <person name="Alioto T."/>
            <person name="Gomez Garrido J."/>
        </authorList>
    </citation>
    <scope>NUCLEOTIDE SEQUENCE</scope>
</reference>
<evidence type="ECO:0000259" key="14">
    <source>
        <dbReference type="Pfam" id="PF04389"/>
    </source>
</evidence>
<dbReference type="FunFam" id="3.40.630.10:FF:000029">
    <property type="entry name" value="Glutaminyl-peptide cyclotransferase"/>
    <property type="match status" value="1"/>
</dbReference>
<dbReference type="GO" id="GO:0016603">
    <property type="term" value="F:glutaminyl-peptide cyclotransferase activity"/>
    <property type="evidence" value="ECO:0007669"/>
    <property type="project" value="UniProtKB-EC"/>
</dbReference>
<sequence>MQISSVSTTRQNRYFCSCFSVTKTSNNPFHCLAKCRKSVPKISVCACLRGRLNMLRLYAAVILFFAVVSAQIQFQADGDLKAKRENHRPSQLSLAGIEKLANLSKDSDLKDVLKNLLVERVVGTASHEKVRNYIAEYMRGLGWNVDVDEFEDETPIFGRLTFGNVIAALNPGAERFLVLACHYDSKYFKNQVFIGATDSAVPCAMMLNLASSMKSQLETKKSDKSLSLQLVFFDGEEAFQQWGPKDSIYGARHLAARWESEGKLPRMDMLVLLDLLGAPDPNFFSYFKNTENWYVQLLSAEERLDQAGHLERYTYSSVAPNQQTVRYFQPHSYSAYIEDDHIPFLQRNVPILHIIPSPFPEVWHKLGDDGSAVDMNTVQNLIKVFRVFVAEYLHLDL</sequence>
<keyword evidence="13" id="KW-0812">Transmembrane</keyword>
<keyword evidence="6" id="KW-0964">Secreted</keyword>
<comment type="catalytic activity">
    <reaction evidence="1">
        <text>N-terminal L-glutaminyl-[peptide] = N-terminal 5-oxo-L-prolyl-[peptide] + NH4(+)</text>
        <dbReference type="Rhea" id="RHEA:23652"/>
        <dbReference type="Rhea" id="RHEA-COMP:11736"/>
        <dbReference type="Rhea" id="RHEA-COMP:11846"/>
        <dbReference type="ChEBI" id="CHEBI:28938"/>
        <dbReference type="ChEBI" id="CHEBI:64722"/>
        <dbReference type="ChEBI" id="CHEBI:87215"/>
        <dbReference type="EC" id="2.3.2.5"/>
    </reaction>
</comment>
<evidence type="ECO:0000256" key="4">
    <source>
        <dbReference type="ARBA" id="ARBA00012012"/>
    </source>
</evidence>
<dbReference type="GO" id="GO:0005576">
    <property type="term" value="C:extracellular region"/>
    <property type="evidence" value="ECO:0007669"/>
    <property type="project" value="UniProtKB-SubCell"/>
</dbReference>
<evidence type="ECO:0000256" key="10">
    <source>
        <dbReference type="ARBA" id="ARBA00023157"/>
    </source>
</evidence>
<dbReference type="PANTHER" id="PTHR12283">
    <property type="entry name" value="GLUTAMINYL-PEPTIDE CYCLOTRANSFERASE"/>
    <property type="match status" value="1"/>
</dbReference>
<dbReference type="EC" id="2.3.2.5" evidence="4"/>
<dbReference type="PANTHER" id="PTHR12283:SF6">
    <property type="entry name" value="GLUTAMINYL-PEPTIDE CYCLOTRANSFERASE-RELATED"/>
    <property type="match status" value="1"/>
</dbReference>
<dbReference type="AlphaFoldDB" id="A0A8D8BYY9"/>
<dbReference type="GO" id="GO:0008270">
    <property type="term" value="F:zinc ion binding"/>
    <property type="evidence" value="ECO:0007669"/>
    <property type="project" value="TreeGrafter"/>
</dbReference>
<comment type="function">
    <text evidence="12">Acts as a glutaminyl-peptide cyclotransferase. Responsible for the biosynthesis of pyroglutamyl peptides. Might be more efficient in the conversion of tri and tetrapeptides in vitro. Might have a relative preference for substrates containing hydrophobic amino acids in vitro.</text>
</comment>
<dbReference type="CDD" id="cd03880">
    <property type="entry name" value="M28_QC_like"/>
    <property type="match status" value="1"/>
</dbReference>
<name>A0A8D8BYY9_CULPI</name>
<evidence type="ECO:0000256" key="5">
    <source>
        <dbReference type="ARBA" id="ARBA00016861"/>
    </source>
</evidence>
<evidence type="ECO:0000256" key="8">
    <source>
        <dbReference type="ARBA" id="ARBA00022723"/>
    </source>
</evidence>
<evidence type="ECO:0000256" key="3">
    <source>
        <dbReference type="ARBA" id="ARBA00006014"/>
    </source>
</evidence>
<keyword evidence="10" id="KW-1015">Disulfide bond</keyword>
<feature type="domain" description="Peptidase M28" evidence="14">
    <location>
        <begin position="164"/>
        <end position="387"/>
    </location>
</feature>
<keyword evidence="13" id="KW-1133">Transmembrane helix</keyword>
<evidence type="ECO:0000256" key="7">
    <source>
        <dbReference type="ARBA" id="ARBA00022679"/>
    </source>
</evidence>
<accession>A0A8D8BYY9</accession>
<evidence type="ECO:0000313" key="15">
    <source>
        <dbReference type="EMBL" id="CAG6483905.1"/>
    </source>
</evidence>
<dbReference type="InterPro" id="IPR037457">
    <property type="entry name" value="M28_QC"/>
</dbReference>
<keyword evidence="9" id="KW-0862">Zinc</keyword>
<organism evidence="15">
    <name type="scientific">Culex pipiens</name>
    <name type="common">House mosquito</name>
    <dbReference type="NCBI Taxonomy" id="7175"/>
    <lineage>
        <taxon>Eukaryota</taxon>
        <taxon>Metazoa</taxon>
        <taxon>Ecdysozoa</taxon>
        <taxon>Arthropoda</taxon>
        <taxon>Hexapoda</taxon>
        <taxon>Insecta</taxon>
        <taxon>Pterygota</taxon>
        <taxon>Neoptera</taxon>
        <taxon>Endopterygota</taxon>
        <taxon>Diptera</taxon>
        <taxon>Nematocera</taxon>
        <taxon>Culicoidea</taxon>
        <taxon>Culicidae</taxon>
        <taxon>Culicinae</taxon>
        <taxon>Culicini</taxon>
        <taxon>Culex</taxon>
        <taxon>Culex</taxon>
    </lineage>
</organism>
<keyword evidence="11" id="KW-0012">Acyltransferase</keyword>
<dbReference type="EMBL" id="HBUE01098008">
    <property type="protein sequence ID" value="CAG6483905.1"/>
    <property type="molecule type" value="Transcribed_RNA"/>
</dbReference>
<keyword evidence="13" id="KW-0472">Membrane</keyword>
<feature type="transmembrane region" description="Helical" evidence="13">
    <location>
        <begin position="57"/>
        <end position="74"/>
    </location>
</feature>
<keyword evidence="8" id="KW-0479">Metal-binding</keyword>
<proteinExistence type="inferred from homology"/>
<protein>
    <recommendedName>
        <fullName evidence="5">Glutaminyl-peptide cyclotransferase</fullName>
        <ecNumber evidence="4">2.3.2.5</ecNumber>
    </recommendedName>
</protein>
<dbReference type="Gene3D" id="3.40.630.10">
    <property type="entry name" value="Zn peptidases"/>
    <property type="match status" value="1"/>
</dbReference>
<dbReference type="InterPro" id="IPR040234">
    <property type="entry name" value="QC/QCL"/>
</dbReference>
<evidence type="ECO:0000256" key="2">
    <source>
        <dbReference type="ARBA" id="ARBA00004613"/>
    </source>
</evidence>
<dbReference type="InterPro" id="IPR007484">
    <property type="entry name" value="Peptidase_M28"/>
</dbReference>
<evidence type="ECO:0000256" key="9">
    <source>
        <dbReference type="ARBA" id="ARBA00022833"/>
    </source>
</evidence>
<dbReference type="SUPFAM" id="SSF53187">
    <property type="entry name" value="Zn-dependent exopeptidases"/>
    <property type="match status" value="1"/>
</dbReference>
<evidence type="ECO:0000256" key="1">
    <source>
        <dbReference type="ARBA" id="ARBA00000001"/>
    </source>
</evidence>
<dbReference type="Pfam" id="PF04389">
    <property type="entry name" value="Peptidase_M28"/>
    <property type="match status" value="1"/>
</dbReference>
<keyword evidence="7 15" id="KW-0808">Transferase</keyword>
<evidence type="ECO:0000256" key="6">
    <source>
        <dbReference type="ARBA" id="ARBA00022525"/>
    </source>
</evidence>
<evidence type="ECO:0000256" key="12">
    <source>
        <dbReference type="ARBA" id="ARBA00057903"/>
    </source>
</evidence>
<evidence type="ECO:0000256" key="11">
    <source>
        <dbReference type="ARBA" id="ARBA00023315"/>
    </source>
</evidence>
<comment type="subcellular location">
    <subcellularLocation>
        <location evidence="2">Secreted</location>
    </subcellularLocation>
</comment>
<evidence type="ECO:0000256" key="13">
    <source>
        <dbReference type="SAM" id="Phobius"/>
    </source>
</evidence>